<dbReference type="AlphaFoldDB" id="A0A0W0ZZR8"/>
<dbReference type="PANTHER" id="PTHR16263:SF4">
    <property type="entry name" value="TETRATRICOPEPTIDE REPEAT PROTEIN 38"/>
    <property type="match status" value="1"/>
</dbReference>
<evidence type="ECO:0000256" key="4">
    <source>
        <dbReference type="ARBA" id="ARBA00022803"/>
    </source>
</evidence>
<dbReference type="STRING" id="66969.Lwal_2650"/>
<sequence length="437" mass="49359">MNTPKLTSVSSEQEDSIHAEAMYFSDQILSSGLHADRIISAVQNYPNSLRLNLYLALSYLFAQTDNETNTAKALLKKSLPQLKNADDVLVLWHQALQSWADINYKSAISTFVQLVRSYPDELLALKLIEWLNYCSGQVITAKPMRELCVSLADRYKDNSYFLSIYAFAEELCGELKTSKTIAQQAVDINPEAAWAHHALAHYFLNSGQLDEGQKQLEVFKSTWNSVMPLLRGHNLWHLALFYLANNEKEKALSLYRLELSSENPPAFLASMDSIALLWRMELAGWSSQTSGLWRPLVKSIQCDPHYHYLPFNNLHLYYALVRAGQVEKAKEAYHFLNSYFNKGNHPEKTRWQKIGLPTIEGVIAFAVGDYKLARSKLIPLLPSINACGGSDAQSELFIQTALVSASRSGKSSLAHTIFDDHLSHYRNSYLAGALFRQ</sequence>
<dbReference type="Proteomes" id="UP000054729">
    <property type="component" value="Unassembled WGS sequence"/>
</dbReference>
<dbReference type="Gene3D" id="1.25.40.10">
    <property type="entry name" value="Tetratricopeptide repeat domain"/>
    <property type="match status" value="1"/>
</dbReference>
<keyword evidence="4" id="KW-0802">TPR repeat</keyword>
<dbReference type="PATRIC" id="fig|66969.6.peg.2865"/>
<keyword evidence="6" id="KW-1185">Reference proteome</keyword>
<proteinExistence type="inferred from homology"/>
<comment type="similarity">
    <text evidence="1">Belongs to the TTC38 family.</text>
</comment>
<protein>
    <recommendedName>
        <fullName evidence="2">Tetratricopeptide repeat protein 38</fullName>
    </recommendedName>
</protein>
<evidence type="ECO:0000313" key="6">
    <source>
        <dbReference type="Proteomes" id="UP000054729"/>
    </source>
</evidence>
<dbReference type="EMBL" id="LNZB01000060">
    <property type="protein sequence ID" value="KTD74609.1"/>
    <property type="molecule type" value="Genomic_DNA"/>
</dbReference>
<evidence type="ECO:0000256" key="1">
    <source>
        <dbReference type="ARBA" id="ARBA00005857"/>
    </source>
</evidence>
<reference evidence="5 6" key="1">
    <citation type="submission" date="2015-11" db="EMBL/GenBank/DDBJ databases">
        <title>Genomic analysis of 38 Legionella species identifies large and diverse effector repertoires.</title>
        <authorList>
            <person name="Burstein D."/>
            <person name="Amaro F."/>
            <person name="Zusman T."/>
            <person name="Lifshitz Z."/>
            <person name="Cohen O."/>
            <person name="Gilbert J.A."/>
            <person name="Pupko T."/>
            <person name="Shuman H.A."/>
            <person name="Segal G."/>
        </authorList>
    </citation>
    <scope>NUCLEOTIDE SEQUENCE [LARGE SCALE GENOMIC DNA]</scope>
    <source>
        <strain evidence="5 6">ATCC 51914</strain>
    </source>
</reference>
<evidence type="ECO:0000256" key="2">
    <source>
        <dbReference type="ARBA" id="ARBA00019992"/>
    </source>
</evidence>
<evidence type="ECO:0000256" key="3">
    <source>
        <dbReference type="ARBA" id="ARBA00022737"/>
    </source>
</evidence>
<evidence type="ECO:0000313" key="5">
    <source>
        <dbReference type="EMBL" id="KTD74609.1"/>
    </source>
</evidence>
<dbReference type="PANTHER" id="PTHR16263">
    <property type="entry name" value="TETRATRICOPEPTIDE REPEAT PROTEIN 38"/>
    <property type="match status" value="1"/>
</dbReference>
<comment type="caution">
    <text evidence="5">The sequence shown here is derived from an EMBL/GenBank/DDBJ whole genome shotgun (WGS) entry which is preliminary data.</text>
</comment>
<name>A0A0W0ZZR8_9GAMM</name>
<gene>
    <name evidence="5" type="ORF">Lwal_2650</name>
</gene>
<dbReference type="SUPFAM" id="SSF48452">
    <property type="entry name" value="TPR-like"/>
    <property type="match status" value="1"/>
</dbReference>
<dbReference type="InterPro" id="IPR011990">
    <property type="entry name" value="TPR-like_helical_dom_sf"/>
</dbReference>
<dbReference type="OrthoDB" id="9815900at2"/>
<keyword evidence="3" id="KW-0677">Repeat</keyword>
<accession>A0A0W0ZZR8</accession>
<dbReference type="InterPro" id="IPR033891">
    <property type="entry name" value="TTC38"/>
</dbReference>
<dbReference type="RefSeq" id="WP_058481284.1">
    <property type="nucleotide sequence ID" value="NZ_CAAAIQ010000032.1"/>
</dbReference>
<organism evidence="5 6">
    <name type="scientific">Legionella waltersii</name>
    <dbReference type="NCBI Taxonomy" id="66969"/>
    <lineage>
        <taxon>Bacteria</taxon>
        <taxon>Pseudomonadati</taxon>
        <taxon>Pseudomonadota</taxon>
        <taxon>Gammaproteobacteria</taxon>
        <taxon>Legionellales</taxon>
        <taxon>Legionellaceae</taxon>
        <taxon>Legionella</taxon>
    </lineage>
</organism>